<name>A0A9D2MX38_9FIRM</name>
<dbReference type="AlphaFoldDB" id="A0A9D2MX38"/>
<proteinExistence type="inferred from homology"/>
<comment type="similarity">
    <text evidence="1">Belongs to the pseudomonas-type ThrB family.</text>
</comment>
<organism evidence="3 4">
    <name type="scientific">Candidatus Acutalibacter pullicola</name>
    <dbReference type="NCBI Taxonomy" id="2838417"/>
    <lineage>
        <taxon>Bacteria</taxon>
        <taxon>Bacillati</taxon>
        <taxon>Bacillota</taxon>
        <taxon>Clostridia</taxon>
        <taxon>Eubacteriales</taxon>
        <taxon>Acutalibacteraceae</taxon>
        <taxon>Acutalibacter</taxon>
    </lineage>
</organism>
<dbReference type="InterPro" id="IPR011009">
    <property type="entry name" value="Kinase-like_dom_sf"/>
</dbReference>
<evidence type="ECO:0000259" key="2">
    <source>
        <dbReference type="Pfam" id="PF01636"/>
    </source>
</evidence>
<feature type="domain" description="Aminoglycoside phosphotransferase" evidence="2">
    <location>
        <begin position="20"/>
        <end position="259"/>
    </location>
</feature>
<gene>
    <name evidence="3" type="ORF">H9710_07530</name>
</gene>
<protein>
    <submittedName>
        <fullName evidence="3">Phosphotransferase</fullName>
    </submittedName>
</protein>
<dbReference type="SUPFAM" id="SSF56112">
    <property type="entry name" value="Protein kinase-like (PK-like)"/>
    <property type="match status" value="1"/>
</dbReference>
<dbReference type="Gene3D" id="3.90.1200.10">
    <property type="match status" value="1"/>
</dbReference>
<comment type="caution">
    <text evidence="3">The sequence shown here is derived from an EMBL/GenBank/DDBJ whole genome shotgun (WGS) entry which is preliminary data.</text>
</comment>
<evidence type="ECO:0000313" key="3">
    <source>
        <dbReference type="EMBL" id="HJB98413.1"/>
    </source>
</evidence>
<evidence type="ECO:0000256" key="1">
    <source>
        <dbReference type="ARBA" id="ARBA00038240"/>
    </source>
</evidence>
<dbReference type="PANTHER" id="PTHR21064:SF6">
    <property type="entry name" value="AMINOGLYCOSIDE PHOSPHOTRANSFERASE DOMAIN-CONTAINING PROTEIN"/>
    <property type="match status" value="1"/>
</dbReference>
<reference evidence="3" key="1">
    <citation type="journal article" date="2021" name="PeerJ">
        <title>Extensive microbial diversity within the chicken gut microbiome revealed by metagenomics and culture.</title>
        <authorList>
            <person name="Gilroy R."/>
            <person name="Ravi A."/>
            <person name="Getino M."/>
            <person name="Pursley I."/>
            <person name="Horton D.L."/>
            <person name="Alikhan N.F."/>
            <person name="Baker D."/>
            <person name="Gharbi K."/>
            <person name="Hall N."/>
            <person name="Watson M."/>
            <person name="Adriaenssens E.M."/>
            <person name="Foster-Nyarko E."/>
            <person name="Jarju S."/>
            <person name="Secka A."/>
            <person name="Antonio M."/>
            <person name="Oren A."/>
            <person name="Chaudhuri R.R."/>
            <person name="La Ragione R."/>
            <person name="Hildebrand F."/>
            <person name="Pallen M.J."/>
        </authorList>
    </citation>
    <scope>NUCLEOTIDE SEQUENCE</scope>
    <source>
        <strain evidence="3">CHK185-1770</strain>
    </source>
</reference>
<accession>A0A9D2MX38</accession>
<dbReference type="InterPro" id="IPR050249">
    <property type="entry name" value="Pseudomonas-type_ThrB"/>
</dbReference>
<dbReference type="EMBL" id="DWXG01000056">
    <property type="protein sequence ID" value="HJB98413.1"/>
    <property type="molecule type" value="Genomic_DNA"/>
</dbReference>
<sequence length="316" mass="35453">MEAPLEQDLSRAFGLRPSGWQPVSGGWLNQKWRVETATGPVLVKRYSLERFPPPKLRQIRRALLRQQALWEQGFPCPRVYGCAQGPLRTLDPETVYMVMGFLPGRQETAASVSLPQLESLGKALGDLQRGLSLFPQEEPCRYPTGSAALRQALELHLESARRREGPPGFHREVEQAAALLDRVNLAFADSLLQGFSHEDFAPDNLLFSPESLAAVLDFDRNQWGYLAHDLGRALLSFAWTGQGLDQAKAAALLEGYRQAGGAAPAPADALRLTWCLEVPWWIQPEFFLAPSPKTLRFRQEIQWVTAQWDQLDILFP</sequence>
<evidence type="ECO:0000313" key="4">
    <source>
        <dbReference type="Proteomes" id="UP000826793"/>
    </source>
</evidence>
<reference evidence="3" key="2">
    <citation type="submission" date="2021-04" db="EMBL/GenBank/DDBJ databases">
        <authorList>
            <person name="Gilroy R."/>
        </authorList>
    </citation>
    <scope>NUCLEOTIDE SEQUENCE</scope>
    <source>
        <strain evidence="3">CHK185-1770</strain>
    </source>
</reference>
<dbReference type="InterPro" id="IPR002575">
    <property type="entry name" value="Aminoglycoside_PTrfase"/>
</dbReference>
<dbReference type="Proteomes" id="UP000826793">
    <property type="component" value="Unassembled WGS sequence"/>
</dbReference>
<dbReference type="Pfam" id="PF01636">
    <property type="entry name" value="APH"/>
    <property type="match status" value="1"/>
</dbReference>
<dbReference type="GO" id="GO:0019202">
    <property type="term" value="F:amino acid kinase activity"/>
    <property type="evidence" value="ECO:0007669"/>
    <property type="project" value="TreeGrafter"/>
</dbReference>
<dbReference type="PANTHER" id="PTHR21064">
    <property type="entry name" value="AMINOGLYCOSIDE PHOSPHOTRANSFERASE DOMAIN-CONTAINING PROTEIN-RELATED"/>
    <property type="match status" value="1"/>
</dbReference>
<dbReference type="Gene3D" id="3.30.200.20">
    <property type="entry name" value="Phosphorylase Kinase, domain 1"/>
    <property type="match status" value="1"/>
</dbReference>